<dbReference type="RefSeq" id="WP_183978023.1">
    <property type="nucleotide sequence ID" value="NZ_JACIBY010000012.1"/>
</dbReference>
<proteinExistence type="predicted"/>
<sequence length="380" mass="43173">MLHTLIIGAGPFGLTLSAHLKKQEVSHVVVGKPMEFWEKNMPEGMFLRSGCDWHLDVAGEHTMEAFLQERGLTVAEVEPIALDFYLEYVRWFMQQTALPIHQAYVTDLQKKEDYFLVKLDDGSVLEAQHVVVAVGFYYFPFTPTEVTQLLPQGYFSHTCHAVDLAAFSEKRVLIIGGRQSAFEWTALLREKGTTQVHVSYRHETPQFSEAHWGWVMDVVNTIGNHPTWFRELSPEGKEEYRYRLWAEGRLKLEPWLDARIHQENVALYPQTQLVSAEVTPQNSLKIRLSSGEEIEVDHVITATGYKVETSQLPFLHPDLLASLHCTNGFPCLDAHFQSNIPGLYFTSLMAGQDFGPFFGFTIAVRTSAKLIGQSLLEKSN</sequence>
<dbReference type="SUPFAM" id="SSF51905">
    <property type="entry name" value="FAD/NAD(P)-binding domain"/>
    <property type="match status" value="1"/>
</dbReference>
<comment type="caution">
    <text evidence="1">The sequence shown here is derived from an EMBL/GenBank/DDBJ whole genome shotgun (WGS) entry which is preliminary data.</text>
</comment>
<dbReference type="InterPro" id="IPR036188">
    <property type="entry name" value="FAD/NAD-bd_sf"/>
</dbReference>
<name>A0A7W6ESK0_9BACT</name>
<dbReference type="PANTHER" id="PTHR38663:SF1">
    <property type="entry name" value="L-ORNITHINE N(5)-MONOOXYGENASE"/>
    <property type="match status" value="1"/>
</dbReference>
<dbReference type="Proteomes" id="UP000541352">
    <property type="component" value="Unassembled WGS sequence"/>
</dbReference>
<accession>A0A7W6ESK0</accession>
<dbReference type="EMBL" id="JACIBY010000012">
    <property type="protein sequence ID" value="MBB3840810.1"/>
    <property type="molecule type" value="Genomic_DNA"/>
</dbReference>
<dbReference type="Pfam" id="PF13738">
    <property type="entry name" value="Pyr_redox_3"/>
    <property type="match status" value="1"/>
</dbReference>
<organism evidence="1 2">
    <name type="scientific">Runella defluvii</name>
    <dbReference type="NCBI Taxonomy" id="370973"/>
    <lineage>
        <taxon>Bacteria</taxon>
        <taxon>Pseudomonadati</taxon>
        <taxon>Bacteroidota</taxon>
        <taxon>Cytophagia</taxon>
        <taxon>Cytophagales</taxon>
        <taxon>Spirosomataceae</taxon>
        <taxon>Runella</taxon>
    </lineage>
</organism>
<dbReference type="Gene3D" id="3.50.50.60">
    <property type="entry name" value="FAD/NAD(P)-binding domain"/>
    <property type="match status" value="1"/>
</dbReference>
<dbReference type="PRINTS" id="PR00469">
    <property type="entry name" value="PNDRDTASEII"/>
</dbReference>
<keyword evidence="2" id="KW-1185">Reference proteome</keyword>
<protein>
    <submittedName>
        <fullName evidence="1">Cation diffusion facilitator CzcD-associated flavoprotein CzcO</fullName>
    </submittedName>
</protein>
<evidence type="ECO:0000313" key="1">
    <source>
        <dbReference type="EMBL" id="MBB3840810.1"/>
    </source>
</evidence>
<dbReference type="AlphaFoldDB" id="A0A7W6ESK0"/>
<dbReference type="PRINTS" id="PR00368">
    <property type="entry name" value="FADPNR"/>
</dbReference>
<gene>
    <name evidence="1" type="ORF">FHS57_004830</name>
</gene>
<reference evidence="1 2" key="1">
    <citation type="submission" date="2020-08" db="EMBL/GenBank/DDBJ databases">
        <title>Genomic Encyclopedia of Type Strains, Phase IV (KMG-IV): sequencing the most valuable type-strain genomes for metagenomic binning, comparative biology and taxonomic classification.</title>
        <authorList>
            <person name="Goeker M."/>
        </authorList>
    </citation>
    <scope>NUCLEOTIDE SEQUENCE [LARGE SCALE GENOMIC DNA]</scope>
    <source>
        <strain evidence="1 2">DSM 17976</strain>
    </source>
</reference>
<dbReference type="PANTHER" id="PTHR38663">
    <property type="match status" value="1"/>
</dbReference>
<evidence type="ECO:0000313" key="2">
    <source>
        <dbReference type="Proteomes" id="UP000541352"/>
    </source>
</evidence>